<dbReference type="AlphaFoldDB" id="A0A382DN95"/>
<keyword evidence="3" id="KW-0288">FMN</keyword>
<evidence type="ECO:0000313" key="6">
    <source>
        <dbReference type="EMBL" id="SVB39103.1"/>
    </source>
</evidence>
<keyword evidence="2" id="KW-0285">Flavoprotein</keyword>
<dbReference type="InterPro" id="IPR036551">
    <property type="entry name" value="Flavin_trans-like"/>
</dbReference>
<dbReference type="HAMAP" id="MF_01984">
    <property type="entry name" value="ubiX_pad"/>
    <property type="match status" value="1"/>
</dbReference>
<evidence type="ECO:0000256" key="4">
    <source>
        <dbReference type="ARBA" id="ARBA00022679"/>
    </source>
</evidence>
<dbReference type="EMBL" id="UINC01039927">
    <property type="protein sequence ID" value="SVB39103.1"/>
    <property type="molecule type" value="Genomic_DNA"/>
</dbReference>
<organism evidence="6">
    <name type="scientific">marine metagenome</name>
    <dbReference type="NCBI Taxonomy" id="408172"/>
    <lineage>
        <taxon>unclassified sequences</taxon>
        <taxon>metagenomes</taxon>
        <taxon>ecological metagenomes</taxon>
    </lineage>
</organism>
<protein>
    <recommendedName>
        <fullName evidence="5">Flavoprotein domain-containing protein</fullName>
    </recommendedName>
</protein>
<reference evidence="6" key="1">
    <citation type="submission" date="2018-05" db="EMBL/GenBank/DDBJ databases">
        <authorList>
            <person name="Lanie J.A."/>
            <person name="Ng W.-L."/>
            <person name="Kazmierczak K.M."/>
            <person name="Andrzejewski T.M."/>
            <person name="Davidsen T.M."/>
            <person name="Wayne K.J."/>
            <person name="Tettelin H."/>
            <person name="Glass J.I."/>
            <person name="Rusch D."/>
            <person name="Podicherti R."/>
            <person name="Tsui H.-C.T."/>
            <person name="Winkler M.E."/>
        </authorList>
    </citation>
    <scope>NUCLEOTIDE SEQUENCE</scope>
</reference>
<dbReference type="PROSITE" id="PS51257">
    <property type="entry name" value="PROKAR_LIPOPROTEIN"/>
    <property type="match status" value="1"/>
</dbReference>
<name>A0A382DN95_9ZZZZ</name>
<evidence type="ECO:0000256" key="1">
    <source>
        <dbReference type="ARBA" id="ARBA00022602"/>
    </source>
</evidence>
<feature type="domain" description="Flavoprotein" evidence="5">
    <location>
        <begin position="2"/>
        <end position="172"/>
    </location>
</feature>
<dbReference type="GO" id="GO:0004659">
    <property type="term" value="F:prenyltransferase activity"/>
    <property type="evidence" value="ECO:0007669"/>
    <property type="project" value="UniProtKB-KW"/>
</dbReference>
<sequence>MKKFILAITGASGACYAKRLFDVLKDRSELHVVISERGVELLKLELDLKTSYFSGENVTLYKNSKINTCIASGSFRTDGMIVVPASMGTIGRIASGVSTTMVERAADVTLKEKRKLIIVPRETPFSTIHLQNLLTLDQAGAHILPASPGFYSGQKSFDDLVDFVVARILDQLGVDQDLMAPYQG</sequence>
<keyword evidence="1" id="KW-0637">Prenyltransferase</keyword>
<dbReference type="SUPFAM" id="SSF52507">
    <property type="entry name" value="Homo-oligomeric flavin-containing Cys decarboxylases, HFCD"/>
    <property type="match status" value="1"/>
</dbReference>
<evidence type="ECO:0000256" key="2">
    <source>
        <dbReference type="ARBA" id="ARBA00022630"/>
    </source>
</evidence>
<evidence type="ECO:0000259" key="5">
    <source>
        <dbReference type="Pfam" id="PF02441"/>
    </source>
</evidence>
<dbReference type="NCBIfam" id="TIGR00421">
    <property type="entry name" value="ubiX_pad"/>
    <property type="match status" value="1"/>
</dbReference>
<keyword evidence="4" id="KW-0808">Transferase</keyword>
<gene>
    <name evidence="6" type="ORF">METZ01_LOCUS191957</name>
</gene>
<dbReference type="InterPro" id="IPR004507">
    <property type="entry name" value="UbiX-like"/>
</dbReference>
<evidence type="ECO:0000256" key="3">
    <source>
        <dbReference type="ARBA" id="ARBA00022643"/>
    </source>
</evidence>
<accession>A0A382DN95</accession>
<dbReference type="Pfam" id="PF02441">
    <property type="entry name" value="Flavoprotein"/>
    <property type="match status" value="1"/>
</dbReference>
<dbReference type="Gene3D" id="3.40.50.1950">
    <property type="entry name" value="Flavin prenyltransferase-like"/>
    <property type="match status" value="1"/>
</dbReference>
<dbReference type="NCBIfam" id="NF004685">
    <property type="entry name" value="PRK06029.1"/>
    <property type="match status" value="1"/>
</dbReference>
<dbReference type="InterPro" id="IPR003382">
    <property type="entry name" value="Flavoprotein"/>
</dbReference>
<proteinExistence type="inferred from homology"/>